<dbReference type="EMBL" id="LQBM01000001">
    <property type="protein sequence ID" value="KUG60479.1"/>
    <property type="molecule type" value="Genomic_DNA"/>
</dbReference>
<dbReference type="RefSeq" id="WP_058887464.1">
    <property type="nucleotide sequence ID" value="NZ_BAAAKT010000001.1"/>
</dbReference>
<sequence>MDHRPASTRTRRLLIWLGTFAVIGMISGASWLMINGTLPLSIFGRGSIPTAEQCPSSTQQPVVPERVRISVFNTTNAAGLAHEVADELRDRSFRVAEVDNDYFADTGFAGIIRVGDRGLRQAYTLQQHIPGTMVDVDERDDYSVDLILGSEFSVLDMEEAGDLEMVPGQLRCSTD</sequence>
<proteinExistence type="predicted"/>
<comment type="caution">
    <text evidence="3">The sequence shown here is derived from an EMBL/GenBank/DDBJ whole genome shotgun (WGS) entry which is preliminary data.</text>
</comment>
<feature type="transmembrane region" description="Helical" evidence="1">
    <location>
        <begin position="12"/>
        <end position="34"/>
    </location>
</feature>
<gene>
    <name evidence="3" type="ORF">AVL63_08905</name>
    <name evidence="4" type="ORF">HNR24_002634</name>
</gene>
<keyword evidence="1" id="KW-0472">Membrane</keyword>
<reference evidence="4 6" key="3">
    <citation type="submission" date="2020-08" db="EMBL/GenBank/DDBJ databases">
        <title>Sequencing the genomes of 1000 actinobacteria strains.</title>
        <authorList>
            <person name="Klenk H.-P."/>
        </authorList>
    </citation>
    <scope>NUCLEOTIDE SEQUENCE [LARGE SCALE GENOMIC DNA]</scope>
    <source>
        <strain evidence="4 6">DSM 19081</strain>
    </source>
</reference>
<dbReference type="InterPro" id="IPR027381">
    <property type="entry name" value="LytR/CpsA/Psr_C"/>
</dbReference>
<dbReference type="OrthoDB" id="4864198at2"/>
<evidence type="ECO:0000313" key="3">
    <source>
        <dbReference type="EMBL" id="KUG60479.1"/>
    </source>
</evidence>
<accession>A0A0W8IK48</accession>
<dbReference type="STRING" id="317018.AVL63_08905"/>
<keyword evidence="5" id="KW-1185">Reference proteome</keyword>
<evidence type="ECO:0000313" key="4">
    <source>
        <dbReference type="EMBL" id="MBA8922701.1"/>
    </source>
</evidence>
<name>A0A0W8IK48_9MICC</name>
<dbReference type="Gene3D" id="3.30.70.2390">
    <property type="match status" value="1"/>
</dbReference>
<dbReference type="Proteomes" id="UP000546252">
    <property type="component" value="Unassembled WGS sequence"/>
</dbReference>
<protein>
    <recommendedName>
        <fullName evidence="2">LytR/CpsA/Psr regulator C-terminal domain-containing protein</fullName>
    </recommendedName>
</protein>
<dbReference type="AlphaFoldDB" id="A0A0W8IK48"/>
<evidence type="ECO:0000256" key="1">
    <source>
        <dbReference type="SAM" id="Phobius"/>
    </source>
</evidence>
<keyword evidence="1" id="KW-1133">Transmembrane helix</keyword>
<evidence type="ECO:0000313" key="6">
    <source>
        <dbReference type="Proteomes" id="UP000546252"/>
    </source>
</evidence>
<dbReference type="Pfam" id="PF13399">
    <property type="entry name" value="LytR_C"/>
    <property type="match status" value="1"/>
</dbReference>
<dbReference type="Proteomes" id="UP000054023">
    <property type="component" value="Unassembled WGS sequence"/>
</dbReference>
<keyword evidence="1" id="KW-0812">Transmembrane</keyword>
<feature type="domain" description="LytR/CpsA/Psr regulator C-terminal" evidence="2">
    <location>
        <begin position="66"/>
        <end position="152"/>
    </location>
</feature>
<reference evidence="5" key="2">
    <citation type="submission" date="2015-12" db="EMBL/GenBank/DDBJ databases">
        <authorList>
            <person name="Nair G.R."/>
            <person name="Kaur G."/>
            <person name="Mayilraj S."/>
        </authorList>
    </citation>
    <scope>NUCLEOTIDE SEQUENCE [LARGE SCALE GENOMIC DNA]</scope>
    <source>
        <strain evidence="5">CD08_7</strain>
    </source>
</reference>
<organism evidence="3 5">
    <name type="scientific">Nesterenkonia jeotgali</name>
    <dbReference type="NCBI Taxonomy" id="317018"/>
    <lineage>
        <taxon>Bacteria</taxon>
        <taxon>Bacillati</taxon>
        <taxon>Actinomycetota</taxon>
        <taxon>Actinomycetes</taxon>
        <taxon>Micrococcales</taxon>
        <taxon>Micrococcaceae</taxon>
        <taxon>Nesterenkonia</taxon>
    </lineage>
</organism>
<evidence type="ECO:0000313" key="5">
    <source>
        <dbReference type="Proteomes" id="UP000054023"/>
    </source>
</evidence>
<dbReference type="EMBL" id="JACJIH010000001">
    <property type="protein sequence ID" value="MBA8922701.1"/>
    <property type="molecule type" value="Genomic_DNA"/>
</dbReference>
<reference evidence="3" key="1">
    <citation type="submission" date="2015-12" db="EMBL/GenBank/DDBJ databases">
        <authorList>
            <person name="Shamseldin A."/>
            <person name="Moawad H."/>
            <person name="Abd El-Rahim W.M."/>
            <person name="Sadowsky M.J."/>
        </authorList>
    </citation>
    <scope>NUCLEOTIDE SEQUENCE [LARGE SCALE GENOMIC DNA]</scope>
    <source>
        <strain evidence="3">CD08_7</strain>
    </source>
</reference>
<evidence type="ECO:0000259" key="2">
    <source>
        <dbReference type="Pfam" id="PF13399"/>
    </source>
</evidence>